<evidence type="ECO:0000256" key="3">
    <source>
        <dbReference type="ARBA" id="ARBA00022475"/>
    </source>
</evidence>
<comment type="subcellular location">
    <subcellularLocation>
        <location evidence="1">Cell membrane</location>
        <topology evidence="1">Multi-pass membrane protein</topology>
    </subcellularLocation>
</comment>
<evidence type="ECO:0000256" key="5">
    <source>
        <dbReference type="ARBA" id="ARBA00022989"/>
    </source>
</evidence>
<dbReference type="PANTHER" id="PTHR34582">
    <property type="entry name" value="UPF0702 TRANSMEMBRANE PROTEIN YCAP"/>
    <property type="match status" value="1"/>
</dbReference>
<keyword evidence="6 7" id="KW-0472">Membrane</keyword>
<evidence type="ECO:0000313" key="11">
    <source>
        <dbReference type="Proteomes" id="UP001235840"/>
    </source>
</evidence>
<evidence type="ECO:0000313" key="10">
    <source>
        <dbReference type="EMBL" id="MDQ0166498.1"/>
    </source>
</evidence>
<dbReference type="InterPro" id="IPR048454">
    <property type="entry name" value="YetF_N"/>
</dbReference>
<feature type="transmembrane region" description="Helical" evidence="7">
    <location>
        <begin position="67"/>
        <end position="89"/>
    </location>
</feature>
<feature type="transmembrane region" description="Helical" evidence="7">
    <location>
        <begin position="12"/>
        <end position="30"/>
    </location>
</feature>
<organism evidence="10 11">
    <name type="scientific">Caldalkalibacillus horti</name>
    <dbReference type="NCBI Taxonomy" id="77523"/>
    <lineage>
        <taxon>Bacteria</taxon>
        <taxon>Bacillati</taxon>
        <taxon>Bacillota</taxon>
        <taxon>Bacilli</taxon>
        <taxon>Bacillales</taxon>
        <taxon>Bacillaceae</taxon>
        <taxon>Caldalkalibacillus</taxon>
    </lineage>
</organism>
<dbReference type="InterPro" id="IPR007353">
    <property type="entry name" value="DUF421"/>
</dbReference>
<keyword evidence="3" id="KW-1003">Cell membrane</keyword>
<reference evidence="10 11" key="1">
    <citation type="submission" date="2023-07" db="EMBL/GenBank/DDBJ databases">
        <title>Genomic Encyclopedia of Type Strains, Phase IV (KMG-IV): sequencing the most valuable type-strain genomes for metagenomic binning, comparative biology and taxonomic classification.</title>
        <authorList>
            <person name="Goeker M."/>
        </authorList>
    </citation>
    <scope>NUCLEOTIDE SEQUENCE [LARGE SCALE GENOMIC DNA]</scope>
    <source>
        <strain evidence="10 11">DSM 12751</strain>
    </source>
</reference>
<evidence type="ECO:0000259" key="9">
    <source>
        <dbReference type="Pfam" id="PF20730"/>
    </source>
</evidence>
<protein>
    <submittedName>
        <fullName evidence="10">Uncharacterized membrane protein YcaP (DUF421 family)</fullName>
    </submittedName>
</protein>
<evidence type="ECO:0000256" key="7">
    <source>
        <dbReference type="SAM" id="Phobius"/>
    </source>
</evidence>
<evidence type="ECO:0000259" key="8">
    <source>
        <dbReference type="Pfam" id="PF04239"/>
    </source>
</evidence>
<evidence type="ECO:0000256" key="4">
    <source>
        <dbReference type="ARBA" id="ARBA00022692"/>
    </source>
</evidence>
<comment type="similarity">
    <text evidence="2">Belongs to the UPF0702 family.</text>
</comment>
<keyword evidence="4 7" id="KW-0812">Transmembrane</keyword>
<accession>A0ABT9VZS2</accession>
<feature type="domain" description="YetF C-terminal" evidence="8">
    <location>
        <begin position="90"/>
        <end position="221"/>
    </location>
</feature>
<keyword evidence="5 7" id="KW-1133">Transmembrane helix</keyword>
<evidence type="ECO:0000256" key="1">
    <source>
        <dbReference type="ARBA" id="ARBA00004651"/>
    </source>
</evidence>
<evidence type="ECO:0000256" key="6">
    <source>
        <dbReference type="ARBA" id="ARBA00023136"/>
    </source>
</evidence>
<feature type="domain" description="YetF-like N-terminal transmembrane" evidence="9">
    <location>
        <begin position="16"/>
        <end position="84"/>
    </location>
</feature>
<dbReference type="Gene3D" id="3.30.240.20">
    <property type="entry name" value="bsu07140 like domains"/>
    <property type="match status" value="2"/>
</dbReference>
<dbReference type="Pfam" id="PF04239">
    <property type="entry name" value="DUF421"/>
    <property type="match status" value="1"/>
</dbReference>
<sequence>MDFYKSQEALTAVEWVLRGAVSFIFLLLAAKLMGQRSISQLRLLDFIVALTLGNIIAHPLSDEKLGLAGSMITTLVLILLYIAATWIGLKWSLFKQFLDPSPITLIKNGQIQFHNLSSARISIDFLFSELRKKQVDDVEKVTLAMWEPGGTISVFLKSPYQSLTPSDIKLETQPLSLKRPIIIDGKIDKSLLKELGRDSVWLEQKLVPSNTLIRDVQLATIDGNENVCVYSKLTIK</sequence>
<proteinExistence type="inferred from homology"/>
<dbReference type="Pfam" id="PF20730">
    <property type="entry name" value="YetF_N"/>
    <property type="match status" value="1"/>
</dbReference>
<dbReference type="Proteomes" id="UP001235840">
    <property type="component" value="Unassembled WGS sequence"/>
</dbReference>
<keyword evidence="11" id="KW-1185">Reference proteome</keyword>
<name>A0ABT9VZS2_9BACI</name>
<dbReference type="EMBL" id="JAUSTY010000009">
    <property type="protein sequence ID" value="MDQ0166498.1"/>
    <property type="molecule type" value="Genomic_DNA"/>
</dbReference>
<evidence type="ECO:0000256" key="2">
    <source>
        <dbReference type="ARBA" id="ARBA00006448"/>
    </source>
</evidence>
<dbReference type="RefSeq" id="WP_307394756.1">
    <property type="nucleotide sequence ID" value="NZ_BAAADK010000045.1"/>
</dbReference>
<comment type="caution">
    <text evidence="10">The sequence shown here is derived from an EMBL/GenBank/DDBJ whole genome shotgun (WGS) entry which is preliminary data.</text>
</comment>
<dbReference type="PANTHER" id="PTHR34582:SF5">
    <property type="entry name" value="UPF0702 TRANSMEMBRANE PROTEIN YETF"/>
    <property type="match status" value="1"/>
</dbReference>
<gene>
    <name evidence="10" type="ORF">J2S11_002402</name>
</gene>
<dbReference type="InterPro" id="IPR023090">
    <property type="entry name" value="UPF0702_alpha/beta_dom_sf"/>
</dbReference>
<feature type="transmembrane region" description="Helical" evidence="7">
    <location>
        <begin position="42"/>
        <end position="61"/>
    </location>
</feature>